<reference evidence="3 4" key="1">
    <citation type="journal article" date="2014" name="BMC Genomics">
        <title>The genome of the intracellular bacterium of the coastal bivalve, Solemya velum: a blueprint for thriving in and out of symbiosis.</title>
        <authorList>
            <person name="Dmytrenko O."/>
            <person name="Russell S.L."/>
            <person name="Loo W.T."/>
            <person name="Fontanez K.M."/>
            <person name="Liao L."/>
            <person name="Roeselers G."/>
            <person name="Sharma R."/>
            <person name="Stewart F.J."/>
            <person name="Newton I.L."/>
            <person name="Woyke T."/>
            <person name="Wu D."/>
            <person name="Lang J.M."/>
            <person name="Eisen J.A."/>
            <person name="Cavanaugh C.M."/>
        </authorList>
    </citation>
    <scope>NUCLEOTIDE SEQUENCE [LARGE SCALE GENOMIC DNA]</scope>
    <source>
        <strain evidence="3 4">WH</strain>
    </source>
</reference>
<dbReference type="AlphaFoldDB" id="A0A0B0HAC5"/>
<dbReference type="EMBL" id="JRAA01000001">
    <property type="protein sequence ID" value="KHF26040.1"/>
    <property type="molecule type" value="Genomic_DNA"/>
</dbReference>
<dbReference type="Pfam" id="PF01425">
    <property type="entry name" value="Amidase"/>
    <property type="match status" value="1"/>
</dbReference>
<protein>
    <submittedName>
        <fullName evidence="3">Asp-tRNAAsn/Glu-tRNAGln amidotransferase-like protein, A subunit</fullName>
    </submittedName>
</protein>
<evidence type="ECO:0000313" key="4">
    <source>
        <dbReference type="Proteomes" id="UP000030856"/>
    </source>
</evidence>
<accession>A0A0B0HAC5</accession>
<gene>
    <name evidence="3" type="ORF">JV46_14060</name>
</gene>
<dbReference type="PANTHER" id="PTHR11895">
    <property type="entry name" value="TRANSAMIDASE"/>
    <property type="match status" value="1"/>
</dbReference>
<dbReference type="RefSeq" id="WP_043115763.1">
    <property type="nucleotide sequence ID" value="NZ_JRAA01000001.1"/>
</dbReference>
<sequence>MNLLEMSASAAAEAIREGNITSQELVQAYIQQINAHEEQIGAWAHFDADYAMQQAKEADLHRKSGQSLGALHGVPVGIKDIFDTKDMPTEDGTELHKGRTPAYDSTCVSLLRQAGAVIMGKTVTTEMAVLSPGKTRNPHNPSHTPGGSSSGSAAAVAANMIPLALGTQTNGSVIRPASYCGVVGYKPSYGLISRYRVLQQSLKLDQVGIFARDVRDAALIAEQLMDYDERDPAMQTRMHPRLLEIIEGGVLVPPRMIFVKTPAWQEADADVHEGFAELVDFLGDHIEEIDLTHLLEDVVKWHKILMETDIAKSFQREYAQGEGVMSPELRSMIERGNKTLAVDYNEAAEHIKALNTAMDEIMHEYDAILTPATTGEAPAGLDSTGSPVFCTPWSYCGMPSVTLPLMQGSNGLPLGVQLVSSRGDDARLLRTAEWLTQHIEAS</sequence>
<dbReference type="GO" id="GO:0016740">
    <property type="term" value="F:transferase activity"/>
    <property type="evidence" value="ECO:0007669"/>
    <property type="project" value="UniProtKB-KW"/>
</dbReference>
<organism evidence="3 4">
    <name type="scientific">Solemya velum gill symbiont</name>
    <dbReference type="NCBI Taxonomy" id="2340"/>
    <lineage>
        <taxon>Bacteria</taxon>
        <taxon>Pseudomonadati</taxon>
        <taxon>Pseudomonadota</taxon>
        <taxon>Gammaproteobacteria</taxon>
        <taxon>sulfur-oxidizing symbionts</taxon>
    </lineage>
</organism>
<feature type="region of interest" description="Disordered" evidence="1">
    <location>
        <begin position="132"/>
        <end position="152"/>
    </location>
</feature>
<keyword evidence="4" id="KW-1185">Reference proteome</keyword>
<dbReference type="eggNOG" id="COG0154">
    <property type="taxonomic scope" value="Bacteria"/>
</dbReference>
<feature type="domain" description="Amidase" evidence="2">
    <location>
        <begin position="24"/>
        <end position="429"/>
    </location>
</feature>
<name>A0A0B0HAC5_SOVGS</name>
<keyword evidence="3" id="KW-0808">Transferase</keyword>
<dbReference type="STRING" id="2340.JV46_14060"/>
<dbReference type="Proteomes" id="UP000030856">
    <property type="component" value="Unassembled WGS sequence"/>
</dbReference>
<evidence type="ECO:0000256" key="1">
    <source>
        <dbReference type="SAM" id="MobiDB-lite"/>
    </source>
</evidence>
<comment type="caution">
    <text evidence="3">The sequence shown here is derived from an EMBL/GenBank/DDBJ whole genome shotgun (WGS) entry which is preliminary data.</text>
</comment>
<dbReference type="InterPro" id="IPR023631">
    <property type="entry name" value="Amidase_dom"/>
</dbReference>
<dbReference type="PANTHER" id="PTHR11895:SF151">
    <property type="entry name" value="GLUTAMYL-TRNA(GLN) AMIDOTRANSFERASE SUBUNIT A"/>
    <property type="match status" value="1"/>
</dbReference>
<dbReference type="PATRIC" id="fig|2340.3.peg.552"/>
<evidence type="ECO:0000313" key="3">
    <source>
        <dbReference type="EMBL" id="KHF26040.1"/>
    </source>
</evidence>
<dbReference type="InterPro" id="IPR000120">
    <property type="entry name" value="Amidase"/>
</dbReference>
<dbReference type="Gene3D" id="3.90.1300.10">
    <property type="entry name" value="Amidase signature (AS) domain"/>
    <property type="match status" value="1"/>
</dbReference>
<dbReference type="InterPro" id="IPR036928">
    <property type="entry name" value="AS_sf"/>
</dbReference>
<proteinExistence type="predicted"/>
<dbReference type="SUPFAM" id="SSF75304">
    <property type="entry name" value="Amidase signature (AS) enzymes"/>
    <property type="match status" value="1"/>
</dbReference>
<evidence type="ECO:0000259" key="2">
    <source>
        <dbReference type="Pfam" id="PF01425"/>
    </source>
</evidence>
<dbReference type="OrthoDB" id="9811471at2"/>